<evidence type="ECO:0000256" key="1">
    <source>
        <dbReference type="SAM" id="Phobius"/>
    </source>
</evidence>
<protein>
    <submittedName>
        <fullName evidence="2">Uncharacterized protein</fullName>
    </submittedName>
</protein>
<proteinExistence type="predicted"/>
<evidence type="ECO:0000313" key="3">
    <source>
        <dbReference type="Proteomes" id="UP000199287"/>
    </source>
</evidence>
<name>A0A1I3I2P7_9FIRM</name>
<dbReference type="Proteomes" id="UP000199287">
    <property type="component" value="Unassembled WGS sequence"/>
</dbReference>
<accession>A0A1I3I2P7</accession>
<keyword evidence="1" id="KW-0812">Transmembrane</keyword>
<gene>
    <name evidence="2" type="ORF">SAMN05192551_12011</name>
</gene>
<dbReference type="EMBL" id="FOQA01000020">
    <property type="protein sequence ID" value="SFI42119.1"/>
    <property type="molecule type" value="Genomic_DNA"/>
</dbReference>
<sequence>MLNIKKRIALCIIATSVLVIIAGYYKSIQVGDLIGSYTDQILTNTDETLPDRINSHIYFSAYSEKELEVTSEKSIKEIVSLLSDMEVRRLLNPPDSWGYRPQLKSTYRLNLYYESDKTQTINILNSKYIRINHNTYKIIGYPDLAYIYEIIISAQPKGTLDEFYYEIIDMDL</sequence>
<keyword evidence="1" id="KW-1133">Transmembrane helix</keyword>
<feature type="transmembrane region" description="Helical" evidence="1">
    <location>
        <begin position="7"/>
        <end position="25"/>
    </location>
</feature>
<keyword evidence="3" id="KW-1185">Reference proteome</keyword>
<organism evidence="2 3">
    <name type="scientific">Tindallia magadiensis</name>
    <dbReference type="NCBI Taxonomy" id="69895"/>
    <lineage>
        <taxon>Bacteria</taxon>
        <taxon>Bacillati</taxon>
        <taxon>Bacillota</taxon>
        <taxon>Clostridia</taxon>
        <taxon>Peptostreptococcales</taxon>
        <taxon>Tindalliaceae</taxon>
        <taxon>Tindallia</taxon>
    </lineage>
</organism>
<keyword evidence="1" id="KW-0472">Membrane</keyword>
<dbReference type="AlphaFoldDB" id="A0A1I3I2P7"/>
<reference evidence="3" key="1">
    <citation type="submission" date="2016-10" db="EMBL/GenBank/DDBJ databases">
        <authorList>
            <person name="Varghese N."/>
            <person name="Submissions S."/>
        </authorList>
    </citation>
    <scope>NUCLEOTIDE SEQUENCE [LARGE SCALE GENOMIC DNA]</scope>
    <source>
        <strain evidence="3">Z-7934</strain>
    </source>
</reference>
<evidence type="ECO:0000313" key="2">
    <source>
        <dbReference type="EMBL" id="SFI42119.1"/>
    </source>
</evidence>